<evidence type="ECO:0000313" key="1">
    <source>
        <dbReference type="EMBL" id="VUD70653.1"/>
    </source>
</evidence>
<dbReference type="RefSeq" id="WP_185156767.1">
    <property type="nucleotide sequence ID" value="NZ_CABFPH010000011.1"/>
</dbReference>
<accession>A0A509EBW7</accession>
<evidence type="ECO:0000313" key="2">
    <source>
        <dbReference type="Proteomes" id="UP000410984"/>
    </source>
</evidence>
<organism evidence="1 2">
    <name type="scientific">Methylobacterium symbioticum</name>
    <dbReference type="NCBI Taxonomy" id="2584084"/>
    <lineage>
        <taxon>Bacteria</taxon>
        <taxon>Pseudomonadati</taxon>
        <taxon>Pseudomonadota</taxon>
        <taxon>Alphaproteobacteria</taxon>
        <taxon>Hyphomicrobiales</taxon>
        <taxon>Methylobacteriaceae</taxon>
        <taxon>Methylobacterium</taxon>
    </lineage>
</organism>
<reference evidence="1 2" key="1">
    <citation type="submission" date="2019-06" db="EMBL/GenBank/DDBJ databases">
        <authorList>
            <person name="Rodrigo-Torres L."/>
            <person name="Arahal R. D."/>
            <person name="Lucena T."/>
        </authorList>
    </citation>
    <scope>NUCLEOTIDE SEQUENCE [LARGE SCALE GENOMIC DNA]</scope>
    <source>
        <strain evidence="1 2">SB0023/3</strain>
    </source>
</reference>
<dbReference type="Proteomes" id="UP000410984">
    <property type="component" value="Unassembled WGS sequence"/>
</dbReference>
<name>A0A509EBW7_9HYPH</name>
<protein>
    <recommendedName>
        <fullName evidence="3">Helix-turn-helix domain-containing protein</fullName>
    </recommendedName>
</protein>
<proteinExistence type="predicted"/>
<keyword evidence="2" id="KW-1185">Reference proteome</keyword>
<sequence length="113" mass="12424">MQPTIPAPLAAAFEKQVTISAAELCALLPMDRKTLGRHIRFGHIEFVQMGFGDKAMRRGFTLEAVMRFIRERSATECQSISARARMPTASTSGAVGGGFLAQLSKRNAELRKR</sequence>
<dbReference type="EMBL" id="CABFPH010000011">
    <property type="protein sequence ID" value="VUD70653.1"/>
    <property type="molecule type" value="Genomic_DNA"/>
</dbReference>
<dbReference type="AlphaFoldDB" id="A0A509EBW7"/>
<evidence type="ECO:0008006" key="3">
    <source>
        <dbReference type="Google" id="ProtNLM"/>
    </source>
</evidence>
<gene>
    <name evidence="1" type="ORF">MET9862_01225</name>
</gene>